<sequence>MALLLAFHVQVRSIADSVSDLGVAHAKLAWWASQLDAMGSGQAEYPVLRALAPALSASALPLDALLGVIDSVQMDLEQNRWLDRASLLHYCARCSGQTLRNSAVLLGLNDPAAGDAAQDLGVALRLVSIIRHLGRDVAKGRIYLPLDALERHGVTATRLQRREIDANIRALLQEQSAQASALLDSADAALVPFAARQTAPLRAQGAMARALLREIERANDAVLQQRISLTPLRKLWISRSCTWWS</sequence>
<dbReference type="Pfam" id="PF00494">
    <property type="entry name" value="SQS_PSY"/>
    <property type="match status" value="1"/>
</dbReference>
<dbReference type="PANTHER" id="PTHR31480">
    <property type="entry name" value="BIFUNCTIONAL LYCOPENE CYCLASE/PHYTOENE SYNTHASE"/>
    <property type="match status" value="1"/>
</dbReference>
<reference evidence="1" key="1">
    <citation type="submission" date="2016-10" db="EMBL/GenBank/DDBJ databases">
        <title>Sequence of Gallionella enrichment culture.</title>
        <authorList>
            <person name="Poehlein A."/>
            <person name="Muehling M."/>
            <person name="Daniel R."/>
        </authorList>
    </citation>
    <scope>NUCLEOTIDE SEQUENCE</scope>
</reference>
<dbReference type="AlphaFoldDB" id="A0A1J5P3J5"/>
<dbReference type="EMBL" id="MLJW01007147">
    <property type="protein sequence ID" value="OIQ65666.1"/>
    <property type="molecule type" value="Genomic_DNA"/>
</dbReference>
<dbReference type="InterPro" id="IPR002060">
    <property type="entry name" value="Squ/phyt_synthse"/>
</dbReference>
<accession>A0A1J5P3J5</accession>
<dbReference type="EC" id="2.5.1.99" evidence="1"/>
<gene>
    <name evidence="1" type="primary">crtB_17</name>
    <name evidence="1" type="ORF">GALL_527740</name>
</gene>
<dbReference type="SUPFAM" id="SSF48576">
    <property type="entry name" value="Terpenoid synthases"/>
    <property type="match status" value="1"/>
</dbReference>
<keyword evidence="1" id="KW-0808">Transferase</keyword>
<dbReference type="InterPro" id="IPR008949">
    <property type="entry name" value="Isoprenoid_synthase_dom_sf"/>
</dbReference>
<protein>
    <submittedName>
        <fullName evidence="1">All-trans-phytoene synthase</fullName>
        <ecNumber evidence="1">2.5.1.99</ecNumber>
    </submittedName>
</protein>
<organism evidence="1">
    <name type="scientific">mine drainage metagenome</name>
    <dbReference type="NCBI Taxonomy" id="410659"/>
    <lineage>
        <taxon>unclassified sequences</taxon>
        <taxon>metagenomes</taxon>
        <taxon>ecological metagenomes</taxon>
    </lineage>
</organism>
<comment type="caution">
    <text evidence="1">The sequence shown here is derived from an EMBL/GenBank/DDBJ whole genome shotgun (WGS) entry which is preliminary data.</text>
</comment>
<name>A0A1J5P3J5_9ZZZZ</name>
<proteinExistence type="predicted"/>
<dbReference type="GO" id="GO:0016765">
    <property type="term" value="F:transferase activity, transferring alkyl or aryl (other than methyl) groups"/>
    <property type="evidence" value="ECO:0007669"/>
    <property type="project" value="UniProtKB-ARBA"/>
</dbReference>
<evidence type="ECO:0000313" key="1">
    <source>
        <dbReference type="EMBL" id="OIQ65666.1"/>
    </source>
</evidence>
<dbReference type="Gene3D" id="1.10.600.10">
    <property type="entry name" value="Farnesyl Diphosphate Synthase"/>
    <property type="match status" value="1"/>
</dbReference>